<dbReference type="GO" id="GO:0042744">
    <property type="term" value="P:hydrogen peroxide catabolic process"/>
    <property type="evidence" value="ECO:0007669"/>
    <property type="project" value="UniProtKB-KW"/>
</dbReference>
<feature type="disulfide bond" evidence="17">
    <location>
        <begin position="34"/>
        <end position="114"/>
    </location>
</feature>
<evidence type="ECO:0000256" key="9">
    <source>
        <dbReference type="ARBA" id="ARBA00023157"/>
    </source>
</evidence>
<evidence type="ECO:0000256" key="13">
    <source>
        <dbReference type="PIRSR" id="PIRSR600823-1"/>
    </source>
</evidence>
<gene>
    <name evidence="20" type="ORF">QJS04_geneDACA005889</name>
</gene>
<dbReference type="EC" id="1.11.1.7" evidence="18"/>
<evidence type="ECO:0000256" key="6">
    <source>
        <dbReference type="ARBA" id="ARBA00022837"/>
    </source>
</evidence>
<evidence type="ECO:0000256" key="11">
    <source>
        <dbReference type="ARBA" id="ARBA00023283"/>
    </source>
</evidence>
<comment type="subcellular location">
    <subcellularLocation>
        <location evidence="18">Secreted</location>
    </subcellularLocation>
</comment>
<dbReference type="Pfam" id="PF00141">
    <property type="entry name" value="peroxidase"/>
    <property type="match status" value="1"/>
</dbReference>
<comment type="similarity">
    <text evidence="18">Belongs to the peroxidase family. Classical plant (class III) peroxidase subfamily.</text>
</comment>
<dbReference type="InterPro" id="IPR033905">
    <property type="entry name" value="Secretory_peroxidase"/>
</dbReference>
<evidence type="ECO:0000256" key="7">
    <source>
        <dbReference type="ARBA" id="ARBA00023002"/>
    </source>
</evidence>
<dbReference type="PRINTS" id="PR00458">
    <property type="entry name" value="PEROXIDASE"/>
</dbReference>
<feature type="binding site" evidence="15">
    <location>
        <position position="245"/>
    </location>
    <ligand>
        <name>Ca(2+)</name>
        <dbReference type="ChEBI" id="CHEBI:29108"/>
        <label>2</label>
    </ligand>
</feature>
<dbReference type="PANTHER" id="PTHR31388:SF123">
    <property type="entry name" value="PEROXIDASE RIP1"/>
    <property type="match status" value="1"/>
</dbReference>
<dbReference type="InterPro" id="IPR019794">
    <property type="entry name" value="Peroxidases_AS"/>
</dbReference>
<evidence type="ECO:0000256" key="3">
    <source>
        <dbReference type="ARBA" id="ARBA00022559"/>
    </source>
</evidence>
<dbReference type="PANTHER" id="PTHR31388">
    <property type="entry name" value="PEROXIDASE 72-RELATED"/>
    <property type="match status" value="1"/>
</dbReference>
<feature type="signal peptide" evidence="18">
    <location>
        <begin position="1"/>
        <end position="23"/>
    </location>
</feature>
<dbReference type="InterPro" id="IPR019793">
    <property type="entry name" value="Peroxidases_heam-ligand_BS"/>
</dbReference>
<feature type="disulfide bond" evidence="17">
    <location>
        <begin position="200"/>
        <end position="225"/>
    </location>
</feature>
<dbReference type="PROSITE" id="PS00436">
    <property type="entry name" value="PEROXIDASE_2"/>
    <property type="match status" value="1"/>
</dbReference>
<proteinExistence type="inferred from homology"/>
<keyword evidence="8 15" id="KW-0408">Iron</keyword>
<evidence type="ECO:0000256" key="8">
    <source>
        <dbReference type="ARBA" id="ARBA00023004"/>
    </source>
</evidence>
<dbReference type="CDD" id="cd00693">
    <property type="entry name" value="secretory_peroxidase"/>
    <property type="match status" value="1"/>
</dbReference>
<evidence type="ECO:0000256" key="10">
    <source>
        <dbReference type="ARBA" id="ARBA00023180"/>
    </source>
</evidence>
<evidence type="ECO:0000259" key="19">
    <source>
        <dbReference type="PROSITE" id="PS50873"/>
    </source>
</evidence>
<reference evidence="20" key="2">
    <citation type="submission" date="2023-06" db="EMBL/GenBank/DDBJ databases">
        <authorList>
            <person name="Ma L."/>
            <person name="Liu K.-W."/>
            <person name="Li Z."/>
            <person name="Hsiao Y.-Y."/>
            <person name="Qi Y."/>
            <person name="Fu T."/>
            <person name="Tang G."/>
            <person name="Zhang D."/>
            <person name="Sun W.-H."/>
            <person name="Liu D.-K."/>
            <person name="Li Y."/>
            <person name="Chen G.-Z."/>
            <person name="Liu X.-D."/>
            <person name="Liao X.-Y."/>
            <person name="Jiang Y.-T."/>
            <person name="Yu X."/>
            <person name="Hao Y."/>
            <person name="Huang J."/>
            <person name="Zhao X.-W."/>
            <person name="Ke S."/>
            <person name="Chen Y.-Y."/>
            <person name="Wu W.-L."/>
            <person name="Hsu J.-L."/>
            <person name="Lin Y.-F."/>
            <person name="Huang M.-D."/>
            <person name="Li C.-Y."/>
            <person name="Huang L."/>
            <person name="Wang Z.-W."/>
            <person name="Zhao X."/>
            <person name="Zhong W.-Y."/>
            <person name="Peng D.-H."/>
            <person name="Ahmad S."/>
            <person name="Lan S."/>
            <person name="Zhang J.-S."/>
            <person name="Tsai W.-C."/>
            <person name="Van De Peer Y."/>
            <person name="Liu Z.-J."/>
        </authorList>
    </citation>
    <scope>NUCLEOTIDE SEQUENCE</scope>
    <source>
        <strain evidence="20">SCP</strain>
        <tissue evidence="20">Leaves</tissue>
    </source>
</reference>
<keyword evidence="21" id="KW-1185">Reference proteome</keyword>
<feature type="binding site" evidence="15">
    <location>
        <position position="73"/>
    </location>
    <ligand>
        <name>Ca(2+)</name>
        <dbReference type="ChEBI" id="CHEBI:29108"/>
        <label>1</label>
    </ligand>
</feature>
<feature type="binding site" evidence="15">
    <location>
        <position position="75"/>
    </location>
    <ligand>
        <name>Ca(2+)</name>
        <dbReference type="ChEBI" id="CHEBI:29108"/>
        <label>1</label>
    </ligand>
</feature>
<feature type="binding site" description="axial binding residue" evidence="15">
    <location>
        <position position="193"/>
    </location>
    <ligand>
        <name>heme b</name>
        <dbReference type="ChEBI" id="CHEBI:60344"/>
    </ligand>
    <ligandPart>
        <name>Fe</name>
        <dbReference type="ChEBI" id="CHEBI:18248"/>
    </ligandPart>
</feature>
<evidence type="ECO:0000256" key="18">
    <source>
        <dbReference type="RuleBase" id="RU362060"/>
    </source>
</evidence>
<dbReference type="EMBL" id="JAUJYN010000005">
    <property type="protein sequence ID" value="KAK1271350.1"/>
    <property type="molecule type" value="Genomic_DNA"/>
</dbReference>
<dbReference type="PRINTS" id="PR00461">
    <property type="entry name" value="PLPEROXIDASE"/>
</dbReference>
<dbReference type="GO" id="GO:0140825">
    <property type="term" value="F:lactoperoxidase activity"/>
    <property type="evidence" value="ECO:0007669"/>
    <property type="project" value="UniProtKB-EC"/>
</dbReference>
<dbReference type="Gene3D" id="1.10.520.10">
    <property type="match status" value="1"/>
</dbReference>
<comment type="catalytic activity">
    <reaction evidence="1 18">
        <text>2 a phenolic donor + H2O2 = 2 a phenolic radical donor + 2 H2O</text>
        <dbReference type="Rhea" id="RHEA:56136"/>
        <dbReference type="ChEBI" id="CHEBI:15377"/>
        <dbReference type="ChEBI" id="CHEBI:16240"/>
        <dbReference type="ChEBI" id="CHEBI:139520"/>
        <dbReference type="ChEBI" id="CHEBI:139521"/>
        <dbReference type="EC" id="1.11.1.7"/>
    </reaction>
</comment>
<feature type="site" description="Transition state stabilizer" evidence="16">
    <location>
        <position position="61"/>
    </location>
</feature>
<dbReference type="GO" id="GO:0020037">
    <property type="term" value="F:heme binding"/>
    <property type="evidence" value="ECO:0007669"/>
    <property type="project" value="UniProtKB-UniRule"/>
</dbReference>
<reference evidence="20" key="1">
    <citation type="journal article" date="2023" name="Nat. Commun.">
        <title>Diploid and tetraploid genomes of Acorus and the evolution of monocots.</title>
        <authorList>
            <person name="Ma L."/>
            <person name="Liu K.W."/>
            <person name="Li Z."/>
            <person name="Hsiao Y.Y."/>
            <person name="Qi Y."/>
            <person name="Fu T."/>
            <person name="Tang G.D."/>
            <person name="Zhang D."/>
            <person name="Sun W.H."/>
            <person name="Liu D.K."/>
            <person name="Li Y."/>
            <person name="Chen G.Z."/>
            <person name="Liu X.D."/>
            <person name="Liao X.Y."/>
            <person name="Jiang Y.T."/>
            <person name="Yu X."/>
            <person name="Hao Y."/>
            <person name="Huang J."/>
            <person name="Zhao X.W."/>
            <person name="Ke S."/>
            <person name="Chen Y.Y."/>
            <person name="Wu W.L."/>
            <person name="Hsu J.L."/>
            <person name="Lin Y.F."/>
            <person name="Huang M.D."/>
            <person name="Li C.Y."/>
            <person name="Huang L."/>
            <person name="Wang Z.W."/>
            <person name="Zhao X."/>
            <person name="Zhong W.Y."/>
            <person name="Peng D.H."/>
            <person name="Ahmad S."/>
            <person name="Lan S."/>
            <person name="Zhang J.S."/>
            <person name="Tsai W.C."/>
            <person name="Van de Peer Y."/>
            <person name="Liu Z.J."/>
        </authorList>
    </citation>
    <scope>NUCLEOTIDE SEQUENCE</scope>
    <source>
        <strain evidence="20">SCP</strain>
    </source>
</reference>
<dbReference type="FunFam" id="1.10.420.10:FF:000001">
    <property type="entry name" value="Peroxidase"/>
    <property type="match status" value="1"/>
</dbReference>
<evidence type="ECO:0000256" key="4">
    <source>
        <dbReference type="ARBA" id="ARBA00022617"/>
    </source>
</evidence>
<keyword evidence="4 18" id="KW-0349">Heme</keyword>
<dbReference type="InterPro" id="IPR000823">
    <property type="entry name" value="Peroxidase_pln"/>
</dbReference>
<keyword evidence="11" id="KW-0873">Pyrrolidone carboxylic acid</keyword>
<feature type="active site" description="Proton acceptor" evidence="13">
    <location>
        <position position="65"/>
    </location>
</feature>
<comment type="similarity">
    <text evidence="2">Belongs to the peroxidase family. Ascorbate peroxidase subfamily.</text>
</comment>
<evidence type="ECO:0000313" key="20">
    <source>
        <dbReference type="EMBL" id="KAK1271350.1"/>
    </source>
</evidence>
<feature type="binding site" evidence="15">
    <location>
        <position position="87"/>
    </location>
    <ligand>
        <name>Ca(2+)</name>
        <dbReference type="ChEBI" id="CHEBI:29108"/>
        <label>1</label>
    </ligand>
</feature>
<keyword evidence="7 18" id="KW-0560">Oxidoreductase</keyword>
<evidence type="ECO:0000256" key="12">
    <source>
        <dbReference type="ARBA" id="ARBA00023324"/>
    </source>
</evidence>
<protein>
    <recommendedName>
        <fullName evidence="18">Peroxidase</fullName>
        <ecNumber evidence="18">1.11.1.7</ecNumber>
    </recommendedName>
</protein>
<keyword evidence="12 18" id="KW-0376">Hydrogen peroxide</keyword>
<evidence type="ECO:0000256" key="14">
    <source>
        <dbReference type="PIRSR" id="PIRSR600823-2"/>
    </source>
</evidence>
<sequence length="321" mass="35020">MAAKQTFFVFFTAFSAIIVPALAQLRPDLYDAICPQALPTIRSIVERAIEREPRMGASLLRLHFHDCFVNGCDGSVLLDDTKTFTGEKTAGPNMNSVRGFEVIDEIKDAVNQACLGNIVSCADIVAVAARDSVAMLGGQSYQVLLGRKDSRTASKDAANRNLPSPFSDLSTLLSSFQSKGLTLEDLVALSGAHTIGFAKCAIFRNRAYNETNIDPHFAESLRSMCPPTGGDTVLGPLDESEKKFDTVYYDGLLQQKGLLHSDQELFKGDRSASDGLVRYYSGNSKTFWADFGASMVKMGNLSPPNGSEVEIRMDCRRVNFN</sequence>
<dbReference type="Gene3D" id="1.10.420.10">
    <property type="entry name" value="Peroxidase, domain 2"/>
    <property type="match status" value="1"/>
</dbReference>
<keyword evidence="5 15" id="KW-0479">Metal-binding</keyword>
<feature type="binding site" evidence="15">
    <location>
        <position position="194"/>
    </location>
    <ligand>
        <name>Ca(2+)</name>
        <dbReference type="ChEBI" id="CHEBI:29108"/>
        <label>2</label>
    </ligand>
</feature>
<dbReference type="GO" id="GO:0006979">
    <property type="term" value="P:response to oxidative stress"/>
    <property type="evidence" value="ECO:0007669"/>
    <property type="project" value="UniProtKB-UniRule"/>
</dbReference>
<feature type="disulfide bond" evidence="17">
    <location>
        <begin position="121"/>
        <end position="315"/>
    </location>
</feature>
<feature type="disulfide bond" evidence="17">
    <location>
        <begin position="67"/>
        <end position="72"/>
    </location>
</feature>
<keyword evidence="6 15" id="KW-0106">Calcium</keyword>
<dbReference type="PROSITE" id="PS50873">
    <property type="entry name" value="PEROXIDASE_4"/>
    <property type="match status" value="1"/>
</dbReference>
<keyword evidence="18" id="KW-0732">Signal</keyword>
<keyword evidence="3 18" id="KW-0575">Peroxidase</keyword>
<evidence type="ECO:0000313" key="21">
    <source>
        <dbReference type="Proteomes" id="UP001179952"/>
    </source>
</evidence>
<feature type="binding site" evidence="15">
    <location>
        <position position="238"/>
    </location>
    <ligand>
        <name>Ca(2+)</name>
        <dbReference type="ChEBI" id="CHEBI:29108"/>
        <label>2</label>
    </ligand>
</feature>
<dbReference type="PROSITE" id="PS00435">
    <property type="entry name" value="PEROXIDASE_1"/>
    <property type="match status" value="1"/>
</dbReference>
<keyword evidence="18" id="KW-0964">Secreted</keyword>
<feature type="binding site" evidence="15">
    <location>
        <position position="69"/>
    </location>
    <ligand>
        <name>Ca(2+)</name>
        <dbReference type="ChEBI" id="CHEBI:29108"/>
        <label>1</label>
    </ligand>
</feature>
<comment type="caution">
    <text evidence="20">The sequence shown here is derived from an EMBL/GenBank/DDBJ whole genome shotgun (WGS) entry which is preliminary data.</text>
</comment>
<dbReference type="InterPro" id="IPR010255">
    <property type="entry name" value="Haem_peroxidase_sf"/>
</dbReference>
<feature type="binding site" evidence="15">
    <location>
        <position position="66"/>
    </location>
    <ligand>
        <name>Ca(2+)</name>
        <dbReference type="ChEBI" id="CHEBI:29108"/>
        <label>1</label>
    </ligand>
</feature>
<keyword evidence="10" id="KW-0325">Glycoprotein</keyword>
<comment type="function">
    <text evidence="18">Removal of H(2)O(2), oxidation of toxic reductants, biosynthesis and degradation of lignin, suberization, auxin catabolism, response to environmental stresses such as wounding, pathogen attack and oxidative stress.</text>
</comment>
<feature type="chain" id="PRO_5043096455" description="Peroxidase" evidence="18">
    <location>
        <begin position="24"/>
        <end position="321"/>
    </location>
</feature>
<dbReference type="AlphaFoldDB" id="A0AAV9B430"/>
<keyword evidence="9 17" id="KW-1015">Disulfide bond</keyword>
<dbReference type="GO" id="GO:0046872">
    <property type="term" value="F:metal ion binding"/>
    <property type="evidence" value="ECO:0007669"/>
    <property type="project" value="UniProtKB-UniRule"/>
</dbReference>
<evidence type="ECO:0000256" key="17">
    <source>
        <dbReference type="PIRSR" id="PIRSR600823-5"/>
    </source>
</evidence>
<evidence type="ECO:0000256" key="5">
    <source>
        <dbReference type="ARBA" id="ARBA00022723"/>
    </source>
</evidence>
<evidence type="ECO:0000256" key="1">
    <source>
        <dbReference type="ARBA" id="ARBA00000189"/>
    </source>
</evidence>
<feature type="binding site" evidence="14">
    <location>
        <position position="163"/>
    </location>
    <ligand>
        <name>substrate</name>
    </ligand>
</feature>
<comment type="cofactor">
    <cofactor evidence="15 18">
        <name>Ca(2+)</name>
        <dbReference type="ChEBI" id="CHEBI:29108"/>
    </cofactor>
    <text evidence="15 18">Binds 2 calcium ions per subunit.</text>
</comment>
<evidence type="ECO:0000256" key="2">
    <source>
        <dbReference type="ARBA" id="ARBA00006873"/>
    </source>
</evidence>
<dbReference type="Proteomes" id="UP001179952">
    <property type="component" value="Unassembled WGS sequence"/>
</dbReference>
<organism evidence="20 21">
    <name type="scientific">Acorus gramineus</name>
    <name type="common">Dwarf sweet flag</name>
    <dbReference type="NCBI Taxonomy" id="55184"/>
    <lineage>
        <taxon>Eukaryota</taxon>
        <taxon>Viridiplantae</taxon>
        <taxon>Streptophyta</taxon>
        <taxon>Embryophyta</taxon>
        <taxon>Tracheophyta</taxon>
        <taxon>Spermatophyta</taxon>
        <taxon>Magnoliopsida</taxon>
        <taxon>Liliopsida</taxon>
        <taxon>Acoraceae</taxon>
        <taxon>Acorus</taxon>
    </lineage>
</organism>
<accession>A0AAV9B430</accession>
<dbReference type="GO" id="GO:0005576">
    <property type="term" value="C:extracellular region"/>
    <property type="evidence" value="ECO:0007669"/>
    <property type="project" value="UniProtKB-SubCell"/>
</dbReference>
<dbReference type="FunFam" id="1.10.520.10:FF:000009">
    <property type="entry name" value="Peroxidase"/>
    <property type="match status" value="1"/>
</dbReference>
<name>A0AAV9B430_ACOGR</name>
<dbReference type="SUPFAM" id="SSF48113">
    <property type="entry name" value="Heme-dependent peroxidases"/>
    <property type="match status" value="1"/>
</dbReference>
<comment type="cofactor">
    <cofactor evidence="15 18">
        <name>heme b</name>
        <dbReference type="ChEBI" id="CHEBI:60344"/>
    </cofactor>
    <text evidence="15 18">Binds 1 heme b (iron(II)-protoporphyrin IX) group per subunit.</text>
</comment>
<dbReference type="InterPro" id="IPR002016">
    <property type="entry name" value="Haem_peroxidase"/>
</dbReference>
<evidence type="ECO:0000256" key="16">
    <source>
        <dbReference type="PIRSR" id="PIRSR600823-4"/>
    </source>
</evidence>
<evidence type="ECO:0000256" key="15">
    <source>
        <dbReference type="PIRSR" id="PIRSR600823-3"/>
    </source>
</evidence>
<feature type="binding site" evidence="15">
    <location>
        <position position="71"/>
    </location>
    <ligand>
        <name>Ca(2+)</name>
        <dbReference type="ChEBI" id="CHEBI:29108"/>
        <label>1</label>
    </ligand>
</feature>
<feature type="domain" description="Plant heme peroxidase family profile" evidence="19">
    <location>
        <begin position="24"/>
        <end position="319"/>
    </location>
</feature>